<evidence type="ECO:0000259" key="1">
    <source>
        <dbReference type="Pfam" id="PF01370"/>
    </source>
</evidence>
<dbReference type="PANTHER" id="PTHR48079:SF6">
    <property type="entry name" value="NAD(P)-BINDING DOMAIN-CONTAINING PROTEIN-RELATED"/>
    <property type="match status" value="1"/>
</dbReference>
<reference evidence="2" key="2">
    <citation type="journal article" date="2022" name="Sci. Total Environ.">
        <title>Prevalence, transmission, and molecular epidemiology of tet(X)-positive bacteria among humans, animals, and environmental niches in China: An epidemiological, and genomic-based study.</title>
        <authorList>
            <person name="Dong N."/>
            <person name="Zeng Y."/>
            <person name="Cai C."/>
            <person name="Sun C."/>
            <person name="Lu J."/>
            <person name="Liu C."/>
            <person name="Zhou H."/>
            <person name="Sun Q."/>
            <person name="Shu L."/>
            <person name="Wang H."/>
            <person name="Wang Y."/>
            <person name="Wang S."/>
            <person name="Wu C."/>
            <person name="Chan E.W."/>
            <person name="Chen G."/>
            <person name="Shen Z."/>
            <person name="Chen S."/>
            <person name="Zhang R."/>
        </authorList>
    </citation>
    <scope>NUCLEOTIDE SEQUENCE</scope>
    <source>
        <strain evidence="2">DF49-4</strain>
    </source>
</reference>
<evidence type="ECO:0000313" key="3">
    <source>
        <dbReference type="Proteomes" id="UP001174419"/>
    </source>
</evidence>
<dbReference type="EMBL" id="JACANG010000001">
    <property type="protein sequence ID" value="MDM1717607.1"/>
    <property type="molecule type" value="Genomic_DNA"/>
</dbReference>
<dbReference type="GO" id="GO:0005737">
    <property type="term" value="C:cytoplasm"/>
    <property type="evidence" value="ECO:0007669"/>
    <property type="project" value="TreeGrafter"/>
</dbReference>
<reference evidence="2" key="1">
    <citation type="submission" date="2020-06" db="EMBL/GenBank/DDBJ databases">
        <authorList>
            <person name="Dong N."/>
        </authorList>
    </citation>
    <scope>NUCLEOTIDE SEQUENCE</scope>
    <source>
        <strain evidence="2">DF49-4</strain>
    </source>
</reference>
<organism evidence="2 3">
    <name type="scientific">Acinetobacter towneri</name>
    <dbReference type="NCBI Taxonomy" id="202956"/>
    <lineage>
        <taxon>Bacteria</taxon>
        <taxon>Pseudomonadati</taxon>
        <taxon>Pseudomonadota</taxon>
        <taxon>Gammaproteobacteria</taxon>
        <taxon>Moraxellales</taxon>
        <taxon>Moraxellaceae</taxon>
        <taxon>Acinetobacter</taxon>
    </lineage>
</organism>
<evidence type="ECO:0000313" key="2">
    <source>
        <dbReference type="EMBL" id="MDM1717607.1"/>
    </source>
</evidence>
<dbReference type="PANTHER" id="PTHR48079">
    <property type="entry name" value="PROTEIN YEEZ"/>
    <property type="match status" value="1"/>
</dbReference>
<dbReference type="Gene3D" id="3.40.50.720">
    <property type="entry name" value="NAD(P)-binding Rossmann-like Domain"/>
    <property type="match status" value="1"/>
</dbReference>
<dbReference type="InterPro" id="IPR001509">
    <property type="entry name" value="Epimerase_deHydtase"/>
</dbReference>
<gene>
    <name evidence="2" type="ORF">HX110_00245</name>
</gene>
<feature type="domain" description="NAD-dependent epimerase/dehydratase" evidence="1">
    <location>
        <begin position="14"/>
        <end position="161"/>
    </location>
</feature>
<sequence length="259" mass="29287">MHILFIGYGKTSQRVAKQLFTLGHQITTISRSPKTDPDMTHLLQDIQQLDLSQIQPVDAVYVLLAPSRDTALSSIEAYQQTYVDSVQPIVAALKDHPVKRIIVVSSTRVYGENAGECIDDDTVPKPNDVQGQLLLQMEHLWQQAYPEQCVIVRPSGIYGTSTARMLKLAESTQSYPNIHWSNRIHIDDLAGFLAHLLHVEHPEPAYICSNNQAQPLHEMILKIQRELNLPELVLESERETGKRIFAQRMLVSGFELFNV</sequence>
<dbReference type="SUPFAM" id="SSF51735">
    <property type="entry name" value="NAD(P)-binding Rossmann-fold domains"/>
    <property type="match status" value="1"/>
</dbReference>
<dbReference type="Pfam" id="PF01370">
    <property type="entry name" value="Epimerase"/>
    <property type="match status" value="1"/>
</dbReference>
<proteinExistence type="predicted"/>
<dbReference type="InterPro" id="IPR051783">
    <property type="entry name" value="NAD(P)-dependent_oxidoreduct"/>
</dbReference>
<name>A0AB35LWF6_9GAMM</name>
<accession>A0AB35LWF6</accession>
<dbReference type="GO" id="GO:0004029">
    <property type="term" value="F:aldehyde dehydrogenase (NAD+) activity"/>
    <property type="evidence" value="ECO:0007669"/>
    <property type="project" value="TreeGrafter"/>
</dbReference>
<dbReference type="RefSeq" id="WP_286380672.1">
    <property type="nucleotide sequence ID" value="NZ_JACANG010000001.1"/>
</dbReference>
<protein>
    <submittedName>
        <fullName evidence="2">NAD(P)H-binding protein</fullName>
    </submittedName>
</protein>
<dbReference type="InterPro" id="IPR036291">
    <property type="entry name" value="NAD(P)-bd_dom_sf"/>
</dbReference>
<dbReference type="AlphaFoldDB" id="A0AB35LWF6"/>
<comment type="caution">
    <text evidence="2">The sequence shown here is derived from an EMBL/GenBank/DDBJ whole genome shotgun (WGS) entry which is preliminary data.</text>
</comment>
<dbReference type="Proteomes" id="UP001174419">
    <property type="component" value="Unassembled WGS sequence"/>
</dbReference>